<dbReference type="InterPro" id="IPR050958">
    <property type="entry name" value="Cell_Adh-Cytoskel_Orgn"/>
</dbReference>
<feature type="domain" description="Ig-like" evidence="12">
    <location>
        <begin position="115"/>
        <end position="204"/>
    </location>
</feature>
<dbReference type="SUPFAM" id="SSF48726">
    <property type="entry name" value="Immunoglobulin"/>
    <property type="match status" value="5"/>
</dbReference>
<dbReference type="InterPro" id="IPR013783">
    <property type="entry name" value="Ig-like_fold"/>
</dbReference>
<dbReference type="Pfam" id="PF07679">
    <property type="entry name" value="I-set"/>
    <property type="match status" value="3"/>
</dbReference>
<dbReference type="InterPro" id="IPR013098">
    <property type="entry name" value="Ig_I-set"/>
</dbReference>
<evidence type="ECO:0000256" key="5">
    <source>
        <dbReference type="ARBA" id="ARBA00022737"/>
    </source>
</evidence>
<feature type="region of interest" description="Disordered" evidence="11">
    <location>
        <begin position="1156"/>
        <end position="1176"/>
    </location>
</feature>
<dbReference type="InterPro" id="IPR003598">
    <property type="entry name" value="Ig_sub2"/>
</dbReference>
<comment type="similarity">
    <text evidence="2">Belongs to the unc-5 family.</text>
</comment>
<organism evidence="13 14">
    <name type="scientific">Batillaria attramentaria</name>
    <dbReference type="NCBI Taxonomy" id="370345"/>
    <lineage>
        <taxon>Eukaryota</taxon>
        <taxon>Metazoa</taxon>
        <taxon>Spiralia</taxon>
        <taxon>Lophotrochozoa</taxon>
        <taxon>Mollusca</taxon>
        <taxon>Gastropoda</taxon>
        <taxon>Caenogastropoda</taxon>
        <taxon>Sorbeoconcha</taxon>
        <taxon>Cerithioidea</taxon>
        <taxon>Batillariidae</taxon>
        <taxon>Batillaria</taxon>
    </lineage>
</organism>
<dbReference type="FunFam" id="2.60.40.10:FF:000600">
    <property type="entry name" value="Contactin 2"/>
    <property type="match status" value="1"/>
</dbReference>
<name>A0ABD0KL68_9CAEN</name>
<keyword evidence="6" id="KW-0472">Membrane</keyword>
<accession>A0ABD0KL68</accession>
<evidence type="ECO:0000313" key="13">
    <source>
        <dbReference type="EMBL" id="KAK7487864.1"/>
    </source>
</evidence>
<feature type="non-terminal residue" evidence="13">
    <location>
        <position position="1"/>
    </location>
</feature>
<comment type="subcellular location">
    <subcellularLocation>
        <location evidence="1">Membrane</location>
        <topology evidence="1">Single-pass type I membrane protein</topology>
    </subcellularLocation>
</comment>
<evidence type="ECO:0000256" key="1">
    <source>
        <dbReference type="ARBA" id="ARBA00004479"/>
    </source>
</evidence>
<keyword evidence="4" id="KW-0732">Signal</keyword>
<dbReference type="Proteomes" id="UP001519460">
    <property type="component" value="Unassembled WGS sequence"/>
</dbReference>
<evidence type="ECO:0000259" key="12">
    <source>
        <dbReference type="PROSITE" id="PS50835"/>
    </source>
</evidence>
<keyword evidence="8" id="KW-0675">Receptor</keyword>
<dbReference type="FunFam" id="2.60.40.10:FF:000189">
    <property type="entry name" value="Neogenin isoform 3"/>
    <property type="match status" value="2"/>
</dbReference>
<feature type="compositionally biased region" description="Acidic residues" evidence="11">
    <location>
        <begin position="1412"/>
        <end position="1427"/>
    </location>
</feature>
<dbReference type="PANTHER" id="PTHR45080:SF8">
    <property type="entry name" value="IG-LIKE DOMAIN-CONTAINING PROTEIN"/>
    <property type="match status" value="1"/>
</dbReference>
<keyword evidence="7" id="KW-1015">Disulfide bond</keyword>
<evidence type="ECO:0000313" key="14">
    <source>
        <dbReference type="Proteomes" id="UP001519460"/>
    </source>
</evidence>
<comment type="caution">
    <text evidence="13">The sequence shown here is derived from an EMBL/GenBank/DDBJ whole genome shotgun (WGS) entry which is preliminary data.</text>
</comment>
<dbReference type="EMBL" id="JACVVK020000158">
    <property type="protein sequence ID" value="KAK7487864.1"/>
    <property type="molecule type" value="Genomic_DNA"/>
</dbReference>
<evidence type="ECO:0000256" key="9">
    <source>
        <dbReference type="ARBA" id="ARBA00023180"/>
    </source>
</evidence>
<feature type="domain" description="Ig-like" evidence="12">
    <location>
        <begin position="576"/>
        <end position="669"/>
    </location>
</feature>
<proteinExistence type="inferred from homology"/>
<keyword evidence="3" id="KW-0217">Developmental protein</keyword>
<dbReference type="PANTHER" id="PTHR45080">
    <property type="entry name" value="CONTACTIN 5"/>
    <property type="match status" value="1"/>
</dbReference>
<evidence type="ECO:0000256" key="3">
    <source>
        <dbReference type="ARBA" id="ARBA00022473"/>
    </source>
</evidence>
<feature type="compositionally biased region" description="Acidic residues" evidence="11">
    <location>
        <begin position="905"/>
        <end position="918"/>
    </location>
</feature>
<keyword evidence="10" id="KW-0393">Immunoglobulin domain</keyword>
<dbReference type="SMART" id="SM00408">
    <property type="entry name" value="IGc2"/>
    <property type="match status" value="5"/>
</dbReference>
<feature type="compositionally biased region" description="Low complexity" evidence="11">
    <location>
        <begin position="213"/>
        <end position="227"/>
    </location>
</feature>
<feature type="non-terminal residue" evidence="13">
    <location>
        <position position="1443"/>
    </location>
</feature>
<dbReference type="InterPro" id="IPR007110">
    <property type="entry name" value="Ig-like_dom"/>
</dbReference>
<evidence type="ECO:0000256" key="6">
    <source>
        <dbReference type="ARBA" id="ARBA00023136"/>
    </source>
</evidence>
<evidence type="ECO:0000256" key="2">
    <source>
        <dbReference type="ARBA" id="ARBA00009844"/>
    </source>
</evidence>
<evidence type="ECO:0000256" key="4">
    <source>
        <dbReference type="ARBA" id="ARBA00022729"/>
    </source>
</evidence>
<evidence type="ECO:0000256" key="8">
    <source>
        <dbReference type="ARBA" id="ARBA00023170"/>
    </source>
</evidence>
<dbReference type="Pfam" id="PF13927">
    <property type="entry name" value="Ig_3"/>
    <property type="match status" value="2"/>
</dbReference>
<feature type="region of interest" description="Disordered" evidence="11">
    <location>
        <begin position="191"/>
        <end position="240"/>
    </location>
</feature>
<feature type="domain" description="Ig-like" evidence="12">
    <location>
        <begin position="334"/>
        <end position="439"/>
    </location>
</feature>
<dbReference type="Gene3D" id="2.60.40.10">
    <property type="entry name" value="Immunoglobulins"/>
    <property type="match status" value="10"/>
</dbReference>
<dbReference type="GO" id="GO:0016020">
    <property type="term" value="C:membrane"/>
    <property type="evidence" value="ECO:0007669"/>
    <property type="project" value="UniProtKB-SubCell"/>
</dbReference>
<evidence type="ECO:0000256" key="10">
    <source>
        <dbReference type="ARBA" id="ARBA00023319"/>
    </source>
</evidence>
<reference evidence="13 14" key="1">
    <citation type="journal article" date="2023" name="Sci. Data">
        <title>Genome assembly of the Korean intertidal mud-creeper Batillaria attramentaria.</title>
        <authorList>
            <person name="Patra A.K."/>
            <person name="Ho P.T."/>
            <person name="Jun S."/>
            <person name="Lee S.J."/>
            <person name="Kim Y."/>
            <person name="Won Y.J."/>
        </authorList>
    </citation>
    <scope>NUCLEOTIDE SEQUENCE [LARGE SCALE GENOMIC DNA]</scope>
    <source>
        <strain evidence="13">Wonlab-2016</strain>
    </source>
</reference>
<protein>
    <recommendedName>
        <fullName evidence="12">Ig-like domain-containing protein</fullName>
    </recommendedName>
</protein>
<dbReference type="PROSITE" id="PS50835">
    <property type="entry name" value="IG_LIKE"/>
    <property type="match status" value="5"/>
</dbReference>
<feature type="region of interest" description="Disordered" evidence="11">
    <location>
        <begin position="890"/>
        <end position="943"/>
    </location>
</feature>
<evidence type="ECO:0000256" key="7">
    <source>
        <dbReference type="ARBA" id="ARBA00023157"/>
    </source>
</evidence>
<feature type="domain" description="Ig-like" evidence="12">
    <location>
        <begin position="1043"/>
        <end position="1138"/>
    </location>
</feature>
<keyword evidence="9" id="KW-0325">Glycoprotein</keyword>
<keyword evidence="5" id="KW-0677">Repeat</keyword>
<evidence type="ECO:0000256" key="11">
    <source>
        <dbReference type="SAM" id="MobiDB-lite"/>
    </source>
</evidence>
<sequence>RAKRHDNLELLATGECREPLRKQPANITCEAYGAAKITFTCAGTQIPPSSVTTYESFDESRGVTLVRSTIQVSRSDVVNNEADEDFWCECSAWVDDSTIGATSSRAVISLAYMKKKFVEEPMSQTARVGSMVVFNCIPPSAEPFPEILWRKDGRRINNEFDDNFVEGADGSLTIVTVRQQDAGSYECVARNDAARRESSPATLTVTDEDPEAEVPTTTEAPQTTTPVKTAKPRRERDSQSKPVFYEEPEQNVYVTPTEPVQIVCDVEGADIMTFRCNGVRQDREKLDTKEDRASKTIRSVLNLTYAEVENYKNSYREDSYQCECVAWYTDGSNPAWQFAKSATGNLDQDFLEEPRDVRAQEGTSATIPCSPPEGKPDPWVYWVFEQQRLDPRSDSRYVVGADGSLTIRNVNKYDNGRYYCVAENQMGMRQSRVGTLEVSDEPVAAMTEPPTTTAAAAAYVPTFPAVIPDTPVFTHNLDPVYYLNENGEATLITSVVAADMLTYRCNGERLQEDQQVIDVLSDRASRKRLLTATTVVTNFDLEDSQVDEYSCQAYAWYILDGQWKFLTGTEARIVAPYLEADFSYEPEGGFYYVGDTAEFACQAPMGGPEPTISWVKDGYVIDPEVDNNYVLMEGGALLVESVRPEDAGEYVCVATNAAGSRRSRPAILEVADDGSVVEEDTTTTRRPTTPFVAETTPPRPPAENYIIRDQPVSLTCTVVAATVLVFNCNGERVKKEGQGYKTTDPMTGYTIIEKVLEISRDEVEAHDAQSTEPYTCQCLAYYQGEGGQDDWQNVPTEPAHFKKMFEKEPVSQSIQLGVPTELECRPPQGNPPPTVHWLKDGFKVMENNNYRVTDAGSLMIESVSEDDAGNYTCVAQNIVKTRYSQTVPVTVMTGEPVPTPKPETDDGDDDTDDMDETPEPTGEPAVPEGEGQPEPDGAQPPHFVAEPEATYYIIKSNPVTITCQARGADRITFNCNANNIPESRVQYQDMLMDNDMAGSDGSILAASIDVSREEVENYKATNTMDEFWCQCSARYIVPDMSDPQYLASSKGYVQVAYLKRSFKREPFNLTVDAGEFVSLPCEAPEGNPVPEVYWLFNGERVEQAFPSPDGAYIIDAATALNAGTYQCVAENVANKRMSRPALVYVTVGGVVVTGSPMDGGVAEPEPTGEPTPEPEYDMEDQKMCLDLIKQCSQLMPNVQRDQLNCQNLPQYVNCIDNFLDQCSGAMPDESIAGARASKEGAQNDCPDAGTGSGTGTGQVCQELMMCQAQYADQTVPNDDRDTMPMVALCSGIQSFLRCADRAAGQCNIPMDSPDTSLTDLAAWFEQYCERVVDDDWAGQCNAMSRCDLPIEQTTILGNLVKISLWCPYVHKTFECTSQAVANCGLDNVDEDLGFLQDMTMDTCPKSQTEPEPGAEGEGEGDTDDDGNIIEGGGTKEGAAMDEG</sequence>
<dbReference type="FunFam" id="2.60.40.10:FF:000032">
    <property type="entry name" value="palladin isoform X1"/>
    <property type="match status" value="1"/>
</dbReference>
<gene>
    <name evidence="13" type="ORF">BaRGS_00020911</name>
</gene>
<dbReference type="InterPro" id="IPR057755">
    <property type="entry name" value="UNC5A-D-like_N"/>
</dbReference>
<dbReference type="Pfam" id="PF25609">
    <property type="entry name" value="Unc5_NetrinR_N"/>
    <property type="match status" value="4"/>
</dbReference>
<keyword evidence="14" id="KW-1185">Reference proteome</keyword>
<dbReference type="SMART" id="SM00409">
    <property type="entry name" value="IG"/>
    <property type="match status" value="5"/>
</dbReference>
<dbReference type="InterPro" id="IPR003599">
    <property type="entry name" value="Ig_sub"/>
</dbReference>
<dbReference type="InterPro" id="IPR036179">
    <property type="entry name" value="Ig-like_dom_sf"/>
</dbReference>
<feature type="domain" description="Ig-like" evidence="12">
    <location>
        <begin position="798"/>
        <end position="890"/>
    </location>
</feature>
<feature type="region of interest" description="Disordered" evidence="11">
    <location>
        <begin position="1400"/>
        <end position="1443"/>
    </location>
</feature>
<feature type="region of interest" description="Disordered" evidence="11">
    <location>
        <begin position="675"/>
        <end position="704"/>
    </location>
</feature>